<feature type="region of interest" description="Disordered" evidence="3">
    <location>
        <begin position="371"/>
        <end position="424"/>
    </location>
</feature>
<dbReference type="OrthoDB" id="2536921at2759"/>
<feature type="region of interest" description="Disordered" evidence="3">
    <location>
        <begin position="48"/>
        <end position="140"/>
    </location>
</feature>
<dbReference type="GO" id="GO:0005634">
    <property type="term" value="C:nucleus"/>
    <property type="evidence" value="ECO:0007669"/>
    <property type="project" value="UniProtKB-SubCell"/>
</dbReference>
<gene>
    <name evidence="5" type="ORF">BQ2448_930</name>
</gene>
<sequence length="424" mass="46476">MFLVHITVGLAAERAALHARNKVALLAFNIRPMAPSVPKALPVTPIKKVAQPKEPKVQRLATPDSTPSPGERRSSRLREVVSRKERERERESSEIEGAYEEVASDWESEEQEEGDESGCGSARRKRKRSGSTAGDRMAREGARVSTVFVVAPVRLAGHRPNPKIFGHQRGVPVGTRWGFRMECSQAGVHAPVVAGIAGNEHVGAWSVALSGQLGSKVDGDTGSGGRDLKGTSAAPKNLRTAPQTSDQVFTKLNAALKRSVQTRKPVRVIRGFKGHSPWAPVEGYRYDGLYIITKVGFWNRDYWQDVGEAGFKVCKYAFQRMDGQPDIPVRPGREEEAEAIITEFGKGSNMTPPETAAEFRARSIKVESSCVPEVEEEEEQGKEEEKKPVLKVVQEPLTPETSPIKAGRMVRSLRSRPAAMAVKA</sequence>
<evidence type="ECO:0000259" key="4">
    <source>
        <dbReference type="PROSITE" id="PS51015"/>
    </source>
</evidence>
<protein>
    <submittedName>
        <fullName evidence="5">BQ2448_930 protein</fullName>
    </submittedName>
</protein>
<dbReference type="SMART" id="SM00466">
    <property type="entry name" value="SRA"/>
    <property type="match status" value="1"/>
</dbReference>
<dbReference type="PANTHER" id="PTHR14140:SF27">
    <property type="entry name" value="OS04G0289800 PROTEIN"/>
    <property type="match status" value="1"/>
</dbReference>
<organism evidence="5 6">
    <name type="scientific">Microbotryum intermedium</name>
    <dbReference type="NCBI Taxonomy" id="269621"/>
    <lineage>
        <taxon>Eukaryota</taxon>
        <taxon>Fungi</taxon>
        <taxon>Dikarya</taxon>
        <taxon>Basidiomycota</taxon>
        <taxon>Pucciniomycotina</taxon>
        <taxon>Microbotryomycetes</taxon>
        <taxon>Microbotryales</taxon>
        <taxon>Microbotryaceae</taxon>
        <taxon>Microbotryum</taxon>
    </lineage>
</organism>
<dbReference type="GO" id="GO:0016567">
    <property type="term" value="P:protein ubiquitination"/>
    <property type="evidence" value="ECO:0007669"/>
    <property type="project" value="TreeGrafter"/>
</dbReference>
<dbReference type="PANTHER" id="PTHR14140">
    <property type="entry name" value="E3 UBIQUITIN-PROTEIN LIGASE UHRF-RELATED"/>
    <property type="match status" value="1"/>
</dbReference>
<evidence type="ECO:0000256" key="1">
    <source>
        <dbReference type="ARBA" id="ARBA00023242"/>
    </source>
</evidence>
<feature type="domain" description="YDG" evidence="4">
    <location>
        <begin position="166"/>
        <end position="320"/>
    </location>
</feature>
<proteinExistence type="predicted"/>
<accession>A0A238F7S9</accession>
<feature type="compositionally biased region" description="Basic and acidic residues" evidence="3">
    <location>
        <begin position="70"/>
        <end position="93"/>
    </location>
</feature>
<dbReference type="Proteomes" id="UP000198372">
    <property type="component" value="Unassembled WGS sequence"/>
</dbReference>
<dbReference type="InterPro" id="IPR036987">
    <property type="entry name" value="SRA-YDG_sf"/>
</dbReference>
<dbReference type="EMBL" id="FMSP01000003">
    <property type="protein sequence ID" value="SCV68809.1"/>
    <property type="molecule type" value="Genomic_DNA"/>
</dbReference>
<keyword evidence="6" id="KW-1185">Reference proteome</keyword>
<dbReference type="PROSITE" id="PS51015">
    <property type="entry name" value="YDG"/>
    <property type="match status" value="1"/>
</dbReference>
<comment type="subcellular location">
    <subcellularLocation>
        <location evidence="2">Nucleus</location>
    </subcellularLocation>
</comment>
<dbReference type="InterPro" id="IPR015947">
    <property type="entry name" value="PUA-like_sf"/>
</dbReference>
<dbReference type="InterPro" id="IPR045134">
    <property type="entry name" value="UHRF1/2-like"/>
</dbReference>
<evidence type="ECO:0000313" key="5">
    <source>
        <dbReference type="EMBL" id="SCV68809.1"/>
    </source>
</evidence>
<evidence type="ECO:0000256" key="3">
    <source>
        <dbReference type="SAM" id="MobiDB-lite"/>
    </source>
</evidence>
<reference evidence="6" key="1">
    <citation type="submission" date="2016-09" db="EMBL/GenBank/DDBJ databases">
        <authorList>
            <person name="Jeantristanb JTB J.-T."/>
            <person name="Ricardo R."/>
        </authorList>
    </citation>
    <scope>NUCLEOTIDE SEQUENCE [LARGE SCALE GENOMIC DNA]</scope>
</reference>
<feature type="compositionally biased region" description="Acidic residues" evidence="3">
    <location>
        <begin position="373"/>
        <end position="382"/>
    </location>
</feature>
<keyword evidence="1 2" id="KW-0539">Nucleus</keyword>
<feature type="region of interest" description="Disordered" evidence="3">
    <location>
        <begin position="218"/>
        <end position="244"/>
    </location>
</feature>
<dbReference type="AlphaFoldDB" id="A0A238F7S9"/>
<dbReference type="GO" id="GO:0061630">
    <property type="term" value="F:ubiquitin protein ligase activity"/>
    <property type="evidence" value="ECO:0007669"/>
    <property type="project" value="TreeGrafter"/>
</dbReference>
<evidence type="ECO:0000313" key="6">
    <source>
        <dbReference type="Proteomes" id="UP000198372"/>
    </source>
</evidence>
<dbReference type="STRING" id="269621.A0A238F7S9"/>
<dbReference type="SUPFAM" id="SSF88697">
    <property type="entry name" value="PUA domain-like"/>
    <property type="match status" value="1"/>
</dbReference>
<dbReference type="InterPro" id="IPR003105">
    <property type="entry name" value="SRA_YDG"/>
</dbReference>
<evidence type="ECO:0000256" key="2">
    <source>
        <dbReference type="PROSITE-ProRule" id="PRU00358"/>
    </source>
</evidence>
<dbReference type="Gene3D" id="2.30.280.10">
    <property type="entry name" value="SRA-YDG"/>
    <property type="match status" value="1"/>
</dbReference>
<dbReference type="GO" id="GO:0044027">
    <property type="term" value="P:negative regulation of gene expression via chromosomal CpG island methylation"/>
    <property type="evidence" value="ECO:0007669"/>
    <property type="project" value="TreeGrafter"/>
</dbReference>
<name>A0A238F7S9_9BASI</name>
<feature type="compositionally biased region" description="Acidic residues" evidence="3">
    <location>
        <begin position="97"/>
        <end position="116"/>
    </location>
</feature>
<dbReference type="Pfam" id="PF02182">
    <property type="entry name" value="SAD_SRA"/>
    <property type="match status" value="1"/>
</dbReference>